<dbReference type="Proteomes" id="UP000176952">
    <property type="component" value="Unassembled WGS sequence"/>
</dbReference>
<comment type="caution">
    <text evidence="1">The sequence shown here is derived from an EMBL/GenBank/DDBJ whole genome shotgun (WGS) entry which is preliminary data.</text>
</comment>
<evidence type="ECO:0000313" key="2">
    <source>
        <dbReference type="Proteomes" id="UP000176952"/>
    </source>
</evidence>
<evidence type="ECO:0008006" key="3">
    <source>
        <dbReference type="Google" id="ProtNLM"/>
    </source>
</evidence>
<dbReference type="AlphaFoldDB" id="A0A1G2B9H0"/>
<dbReference type="EMBL" id="MHKD01000009">
    <property type="protein sequence ID" value="OGY84920.1"/>
    <property type="molecule type" value="Genomic_DNA"/>
</dbReference>
<proteinExistence type="predicted"/>
<accession>A0A1G2B9H0</accession>
<organism evidence="1 2">
    <name type="scientific">Candidatus Kerfeldbacteria bacterium RIFCSPHIGHO2_12_FULL_48_17</name>
    <dbReference type="NCBI Taxonomy" id="1798542"/>
    <lineage>
        <taxon>Bacteria</taxon>
        <taxon>Candidatus Kerfeldiibacteriota</taxon>
    </lineage>
</organism>
<reference evidence="1 2" key="1">
    <citation type="journal article" date="2016" name="Nat. Commun.">
        <title>Thousands of microbial genomes shed light on interconnected biogeochemical processes in an aquifer system.</title>
        <authorList>
            <person name="Anantharaman K."/>
            <person name="Brown C.T."/>
            <person name="Hug L.A."/>
            <person name="Sharon I."/>
            <person name="Castelle C.J."/>
            <person name="Probst A.J."/>
            <person name="Thomas B.C."/>
            <person name="Singh A."/>
            <person name="Wilkins M.J."/>
            <person name="Karaoz U."/>
            <person name="Brodie E.L."/>
            <person name="Williams K.H."/>
            <person name="Hubbard S.S."/>
            <person name="Banfield J.F."/>
        </authorList>
    </citation>
    <scope>NUCLEOTIDE SEQUENCE [LARGE SCALE GENOMIC DNA]</scope>
</reference>
<name>A0A1G2B9H0_9BACT</name>
<dbReference type="STRING" id="1798542.A3F54_04205"/>
<sequence>MKKTTCKNLRGACDAEIQGATAEEMGENSKKHVMEMVNSGDEAHKAAMESMMQLSQEDQHKWYEDFKQGFNALPEA</sequence>
<gene>
    <name evidence="1" type="ORF">A3F54_04205</name>
</gene>
<evidence type="ECO:0000313" key="1">
    <source>
        <dbReference type="EMBL" id="OGY84920.1"/>
    </source>
</evidence>
<protein>
    <recommendedName>
        <fullName evidence="3">DUF1059 domain-containing protein</fullName>
    </recommendedName>
</protein>